<evidence type="ECO:0000313" key="2">
    <source>
        <dbReference type="Proteomes" id="UP000183997"/>
    </source>
</evidence>
<proteinExistence type="predicted"/>
<name>A0A1M6VBS8_9FIRM</name>
<reference evidence="2" key="1">
    <citation type="submission" date="2016-11" db="EMBL/GenBank/DDBJ databases">
        <authorList>
            <person name="Varghese N."/>
            <person name="Submissions S."/>
        </authorList>
    </citation>
    <scope>NUCLEOTIDE SEQUENCE [LARGE SCALE GENOMIC DNA]</scope>
    <source>
        <strain evidence="2">DSM 10349</strain>
    </source>
</reference>
<evidence type="ECO:0000313" key="1">
    <source>
        <dbReference type="EMBL" id="SHK78963.1"/>
    </source>
</evidence>
<organism evidence="1 2">
    <name type="scientific">Desulforamulus aeronauticus DSM 10349</name>
    <dbReference type="NCBI Taxonomy" id="1121421"/>
    <lineage>
        <taxon>Bacteria</taxon>
        <taxon>Bacillati</taxon>
        <taxon>Bacillota</taxon>
        <taxon>Clostridia</taxon>
        <taxon>Eubacteriales</taxon>
        <taxon>Peptococcaceae</taxon>
        <taxon>Desulforamulus</taxon>
    </lineage>
</organism>
<protein>
    <submittedName>
        <fullName evidence="1">Uncharacterized protein</fullName>
    </submittedName>
</protein>
<gene>
    <name evidence="1" type="ORF">SAMN02745123_03122</name>
</gene>
<dbReference type="OrthoDB" id="1725862at2"/>
<dbReference type="STRING" id="1121421.SAMN02745123_03122"/>
<dbReference type="EMBL" id="FRAR01000024">
    <property type="protein sequence ID" value="SHK78963.1"/>
    <property type="molecule type" value="Genomic_DNA"/>
</dbReference>
<keyword evidence="2" id="KW-1185">Reference proteome</keyword>
<dbReference type="Proteomes" id="UP000183997">
    <property type="component" value="Unassembled WGS sequence"/>
</dbReference>
<dbReference type="AlphaFoldDB" id="A0A1M6VBS8"/>
<sequence>MGRCDSCRYYVTVKGQTASRRLCVAGVKAYRSGSRVLNDTVDVMELILVLGKEKLEAMIGRGGENKMACGEFEKGRT</sequence>
<accession>A0A1M6VBS8</accession>
<dbReference type="RefSeq" id="WP_072916206.1">
    <property type="nucleotide sequence ID" value="NZ_FRAR01000024.1"/>
</dbReference>